<name>A0A158AVA2_9BURK</name>
<keyword evidence="2" id="KW-1185">Reference proteome</keyword>
<reference evidence="2" key="1">
    <citation type="submission" date="2016-01" db="EMBL/GenBank/DDBJ databases">
        <authorList>
            <person name="Peeters Charlotte."/>
        </authorList>
    </citation>
    <scope>NUCLEOTIDE SEQUENCE [LARGE SCALE GENOMIC DNA]</scope>
</reference>
<accession>A0A158AVA2</accession>
<gene>
    <name evidence="1" type="ORF">AWB76_03107</name>
</gene>
<dbReference type="EMBL" id="FCOI02000009">
    <property type="protein sequence ID" value="SAK61762.1"/>
    <property type="molecule type" value="Genomic_DNA"/>
</dbReference>
<dbReference type="OrthoDB" id="9791944at2"/>
<evidence type="ECO:0000313" key="1">
    <source>
        <dbReference type="EMBL" id="SAK61762.1"/>
    </source>
</evidence>
<dbReference type="InterPro" id="IPR029063">
    <property type="entry name" value="SAM-dependent_MTases_sf"/>
</dbReference>
<proteinExistence type="predicted"/>
<dbReference type="AlphaFoldDB" id="A0A158AVA2"/>
<organism evidence="1 2">
    <name type="scientific">Caballeronia temeraria</name>
    <dbReference type="NCBI Taxonomy" id="1777137"/>
    <lineage>
        <taxon>Bacteria</taxon>
        <taxon>Pseudomonadati</taxon>
        <taxon>Pseudomonadota</taxon>
        <taxon>Betaproteobacteria</taxon>
        <taxon>Burkholderiales</taxon>
        <taxon>Burkholderiaceae</taxon>
        <taxon>Caballeronia</taxon>
    </lineage>
</organism>
<protein>
    <submittedName>
        <fullName evidence="1">Bifunctional 3-demethylubiquinone-9 3-methyltransferase/ 2-octaprenyl-6-hydroxy phenol methylase</fullName>
    </submittedName>
</protein>
<dbReference type="GO" id="GO:0008168">
    <property type="term" value="F:methyltransferase activity"/>
    <property type="evidence" value="ECO:0007669"/>
    <property type="project" value="UniProtKB-KW"/>
</dbReference>
<dbReference type="Proteomes" id="UP000054624">
    <property type="component" value="Unassembled WGS sequence"/>
</dbReference>
<dbReference type="Gene3D" id="3.40.50.150">
    <property type="entry name" value="Vaccinia Virus protein VP39"/>
    <property type="match status" value="1"/>
</dbReference>
<sequence length="263" mass="29707">MLENFRYTPLDSTCKCCGSRSALCGVVDFSRGGADIGAGKKVDPYSGIPIYYYRCEQCGFAFTRAFDEWTSEDFGAHTYNADYVRQDPDYTFVRPDDNARQISEIFSALSTEKILDFGSGLGLFEQQLKARGFQNVRSYDPFSQQSDESALAERYRVVFTFEVFEHHTDPHQLVKSLASLLDESGSIVFSTLLLPANISDHGIESWWYCMPRNGHISFFTPASLTLLASCNGLKAASFNEGLHIFYKSEFPNWAAHVAREFWS</sequence>
<keyword evidence="1" id="KW-0489">Methyltransferase</keyword>
<dbReference type="Pfam" id="PF13489">
    <property type="entry name" value="Methyltransf_23"/>
    <property type="match status" value="1"/>
</dbReference>
<dbReference type="SUPFAM" id="SSF53335">
    <property type="entry name" value="S-adenosyl-L-methionine-dependent methyltransferases"/>
    <property type="match status" value="1"/>
</dbReference>
<dbReference type="GO" id="GO:0032259">
    <property type="term" value="P:methylation"/>
    <property type="evidence" value="ECO:0007669"/>
    <property type="project" value="UniProtKB-KW"/>
</dbReference>
<evidence type="ECO:0000313" key="2">
    <source>
        <dbReference type="Proteomes" id="UP000054624"/>
    </source>
</evidence>
<keyword evidence="1" id="KW-0808">Transferase</keyword>
<dbReference type="STRING" id="1777137.AWB76_03107"/>